<evidence type="ECO:0000256" key="1">
    <source>
        <dbReference type="ARBA" id="ARBA00004123"/>
    </source>
</evidence>
<proteinExistence type="predicted"/>
<organism evidence="4 5">
    <name type="scientific">Eleutherodactylus coqui</name>
    <name type="common">Puerto Rican coqui</name>
    <dbReference type="NCBI Taxonomy" id="57060"/>
    <lineage>
        <taxon>Eukaryota</taxon>
        <taxon>Metazoa</taxon>
        <taxon>Chordata</taxon>
        <taxon>Craniata</taxon>
        <taxon>Vertebrata</taxon>
        <taxon>Euteleostomi</taxon>
        <taxon>Amphibia</taxon>
        <taxon>Batrachia</taxon>
        <taxon>Anura</taxon>
        <taxon>Neobatrachia</taxon>
        <taxon>Hyloidea</taxon>
        <taxon>Eleutherodactylidae</taxon>
        <taxon>Eleutherodactylinae</taxon>
        <taxon>Eleutherodactylus</taxon>
        <taxon>Eleutherodactylus</taxon>
    </lineage>
</organism>
<keyword evidence="5" id="KW-1185">Reference proteome</keyword>
<keyword evidence="2" id="KW-0175">Coiled coil</keyword>
<evidence type="ECO:0000256" key="3">
    <source>
        <dbReference type="ARBA" id="ARBA00023242"/>
    </source>
</evidence>
<comment type="subcellular location">
    <subcellularLocation>
        <location evidence="1">Nucleus</location>
    </subcellularLocation>
</comment>
<evidence type="ECO:0000313" key="5">
    <source>
        <dbReference type="Proteomes" id="UP000770717"/>
    </source>
</evidence>
<sequence>MPTCQAMTYELRQASSENILINSSSVSKMSFCVPLVEPGDIVSENPHRFDADNFCNKPQTSDKSLALTAITQTMQQWAPAEGSVIAIIVPEDISKKQAILTSQAIFLDHQFTEEENLDVKRVSSNESEKADDILEMEHSYSRQDFDRDSLWETIVQLQSKVALLEVQESVTLARLRSLEAFIGRLKQENLLSDEKLKMIDNCQNNLEFAVVQ</sequence>
<dbReference type="EMBL" id="WNTK01000002">
    <property type="protein sequence ID" value="KAG9490208.1"/>
    <property type="molecule type" value="Genomic_DNA"/>
</dbReference>
<evidence type="ECO:0000313" key="4">
    <source>
        <dbReference type="EMBL" id="KAG9490208.1"/>
    </source>
</evidence>
<evidence type="ECO:0000256" key="2">
    <source>
        <dbReference type="ARBA" id="ARBA00023054"/>
    </source>
</evidence>
<dbReference type="Proteomes" id="UP000770717">
    <property type="component" value="Unassembled WGS sequence"/>
</dbReference>
<gene>
    <name evidence="4" type="ORF">GDO78_005867</name>
</gene>
<name>A0A8J6FLB5_ELECQ</name>
<protein>
    <submittedName>
        <fullName evidence="4">Uncharacterized protein</fullName>
    </submittedName>
</protein>
<dbReference type="AlphaFoldDB" id="A0A8J6FLB5"/>
<dbReference type="PANTHER" id="PTHR46927">
    <property type="entry name" value="AGAP005574-PA"/>
    <property type="match status" value="1"/>
</dbReference>
<reference evidence="4" key="1">
    <citation type="thesis" date="2020" institute="ProQuest LLC" country="789 East Eisenhower Parkway, Ann Arbor, MI, USA">
        <title>Comparative Genomics and Chromosome Evolution.</title>
        <authorList>
            <person name="Mudd A.B."/>
        </authorList>
    </citation>
    <scope>NUCLEOTIDE SEQUENCE</scope>
    <source>
        <strain evidence="4">HN-11 Male</strain>
        <tissue evidence="4">Kidney and liver</tissue>
    </source>
</reference>
<comment type="caution">
    <text evidence="4">The sequence shown here is derived from an EMBL/GenBank/DDBJ whole genome shotgun (WGS) entry which is preliminary data.</text>
</comment>
<dbReference type="InterPro" id="IPR052224">
    <property type="entry name" value="THAP_domain_protein"/>
</dbReference>
<dbReference type="OrthoDB" id="5982876at2759"/>
<dbReference type="PANTHER" id="PTHR46927:SF1">
    <property type="entry name" value="THAP DOMAIN-CONTAINING PROTEIN 5"/>
    <property type="match status" value="1"/>
</dbReference>
<accession>A0A8J6FLB5</accession>
<dbReference type="GO" id="GO:0005634">
    <property type="term" value="C:nucleus"/>
    <property type="evidence" value="ECO:0007669"/>
    <property type="project" value="UniProtKB-SubCell"/>
</dbReference>
<keyword evidence="3" id="KW-0539">Nucleus</keyword>